<protein>
    <recommendedName>
        <fullName evidence="6">RBR-type E3 ubiquitin transferase</fullName>
        <ecNumber evidence="6">2.3.2.31</ecNumber>
    </recommendedName>
</protein>
<dbReference type="GO" id="GO:0016567">
    <property type="term" value="P:protein ubiquitination"/>
    <property type="evidence" value="ECO:0007669"/>
    <property type="project" value="UniProtKB-UniPathway"/>
</dbReference>
<comment type="cofactor">
    <cofactor evidence="2">
        <name>Zn(2+)</name>
        <dbReference type="ChEBI" id="CHEBI:29105"/>
    </cofactor>
</comment>
<dbReference type="GO" id="GO:0061630">
    <property type="term" value="F:ubiquitin protein ligase activity"/>
    <property type="evidence" value="ECO:0007669"/>
    <property type="project" value="UniProtKB-EC"/>
</dbReference>
<comment type="pathway">
    <text evidence="4">Protein modification; protein ubiquitination.</text>
</comment>
<keyword evidence="12" id="KW-0862">Zinc</keyword>
<dbReference type="InterPro" id="IPR031127">
    <property type="entry name" value="E3_UB_ligase_RBR"/>
</dbReference>
<dbReference type="SUPFAM" id="SSF57850">
    <property type="entry name" value="RING/U-box"/>
    <property type="match status" value="4"/>
</dbReference>
<evidence type="ECO:0000256" key="9">
    <source>
        <dbReference type="ARBA" id="ARBA00022737"/>
    </source>
</evidence>
<evidence type="ECO:0000256" key="2">
    <source>
        <dbReference type="ARBA" id="ARBA00001947"/>
    </source>
</evidence>
<evidence type="ECO:0000256" key="6">
    <source>
        <dbReference type="ARBA" id="ARBA00012251"/>
    </source>
</evidence>
<feature type="domain" description="RING-type" evidence="14">
    <location>
        <begin position="151"/>
        <end position="196"/>
    </location>
</feature>
<dbReference type="PANTHER" id="PTHR11685">
    <property type="entry name" value="RBR FAMILY RING FINGER AND IBR DOMAIN-CONTAINING"/>
    <property type="match status" value="1"/>
</dbReference>
<dbReference type="PROSITE" id="PS51873">
    <property type="entry name" value="TRIAD"/>
    <property type="match status" value="1"/>
</dbReference>
<keyword evidence="8" id="KW-0479">Metal-binding</keyword>
<dbReference type="UniPathway" id="UPA00143"/>
<dbReference type="InterPro" id="IPR013083">
    <property type="entry name" value="Znf_RING/FYVE/PHD"/>
</dbReference>
<dbReference type="InterPro" id="IPR002867">
    <property type="entry name" value="IBR_dom"/>
</dbReference>
<keyword evidence="10 13" id="KW-0863">Zinc-finger</keyword>
<evidence type="ECO:0000256" key="1">
    <source>
        <dbReference type="ARBA" id="ARBA00001798"/>
    </source>
</evidence>
<evidence type="ECO:0000256" key="11">
    <source>
        <dbReference type="ARBA" id="ARBA00022786"/>
    </source>
</evidence>
<name>A0A540KSG7_MALBA</name>
<keyword evidence="9" id="KW-0677">Repeat</keyword>
<dbReference type="InterPro" id="IPR044066">
    <property type="entry name" value="TRIAD_supradom"/>
</dbReference>
<dbReference type="Pfam" id="PF01485">
    <property type="entry name" value="IBR"/>
    <property type="match status" value="2"/>
</dbReference>
<dbReference type="CDD" id="cd22584">
    <property type="entry name" value="Rcat_RBR_unk"/>
    <property type="match status" value="1"/>
</dbReference>
<evidence type="ECO:0000256" key="4">
    <source>
        <dbReference type="ARBA" id="ARBA00004906"/>
    </source>
</evidence>
<comment type="function">
    <text evidence="3">Might act as an E3 ubiquitin-protein ligase, or as part of E3 complex, which accepts ubiquitin from specific E2 ubiquitin-conjugating enzymes and then transfers it to substrates.</text>
</comment>
<evidence type="ECO:0000313" key="16">
    <source>
        <dbReference type="EMBL" id="TQD77089.1"/>
    </source>
</evidence>
<gene>
    <name evidence="16" type="ORF">C1H46_037365</name>
</gene>
<evidence type="ECO:0000256" key="3">
    <source>
        <dbReference type="ARBA" id="ARBA00003976"/>
    </source>
</evidence>
<dbReference type="EC" id="2.3.2.31" evidence="6"/>
<feature type="domain" description="RING-type" evidence="14">
    <location>
        <begin position="58"/>
        <end position="105"/>
    </location>
</feature>
<accession>A0A540KSG7</accession>
<evidence type="ECO:0000259" key="14">
    <source>
        <dbReference type="PROSITE" id="PS50089"/>
    </source>
</evidence>
<evidence type="ECO:0000259" key="15">
    <source>
        <dbReference type="PROSITE" id="PS51873"/>
    </source>
</evidence>
<evidence type="ECO:0000256" key="5">
    <source>
        <dbReference type="ARBA" id="ARBA00005884"/>
    </source>
</evidence>
<dbReference type="GO" id="GO:0008270">
    <property type="term" value="F:zinc ion binding"/>
    <property type="evidence" value="ECO:0007669"/>
    <property type="project" value="UniProtKB-KW"/>
</dbReference>
<comment type="similarity">
    <text evidence="5">Belongs to the RBR family. Ariadne subfamily.</text>
</comment>
<dbReference type="InterPro" id="IPR001841">
    <property type="entry name" value="Znf_RING"/>
</dbReference>
<dbReference type="Gene3D" id="1.20.120.1750">
    <property type="match status" value="1"/>
</dbReference>
<dbReference type="STRING" id="106549.A0A540KSG7"/>
<evidence type="ECO:0000256" key="7">
    <source>
        <dbReference type="ARBA" id="ARBA00022679"/>
    </source>
</evidence>
<dbReference type="Gene3D" id="3.30.40.10">
    <property type="entry name" value="Zinc/RING finger domain, C3HC4 (zinc finger)"/>
    <property type="match status" value="2"/>
</dbReference>
<proteinExistence type="inferred from homology"/>
<evidence type="ECO:0000256" key="12">
    <source>
        <dbReference type="ARBA" id="ARBA00022833"/>
    </source>
</evidence>
<dbReference type="InterPro" id="IPR017907">
    <property type="entry name" value="Znf_RING_CS"/>
</dbReference>
<reference evidence="16 17" key="1">
    <citation type="journal article" date="2019" name="G3 (Bethesda)">
        <title>Sequencing of a Wild Apple (Malus baccata) Genome Unravels the Differences Between Cultivated and Wild Apple Species Regarding Disease Resistance and Cold Tolerance.</title>
        <authorList>
            <person name="Chen X."/>
        </authorList>
    </citation>
    <scope>NUCLEOTIDE SEQUENCE [LARGE SCALE GENOMIC DNA]</scope>
    <source>
        <strain evidence="17">cv. Shandingzi</strain>
        <tissue evidence="16">Leaves</tissue>
    </source>
</reference>
<sequence>MGNKLCTGEKFGSKIYTGKKLGGKVFTGKYIKGKHISSVKNKKLEHAVDIGDDPSFVCDLCEAKIHLGSSFNIKGCAHFYCQECVVQYVVSNLQNNVTSTIMCPVQGCTGVLDPDYCRPILPDDVFDGWGNALCESALVDESDDIGSTFVCDFCVERVDLKDSFNIKGCSHFYCQYCIVKFVASKLDDNVSSIICPAQGCTGSLDLDYCRPILPTDVFDRWGKAICESVVIGPQKKNHLYCPFATCSALLIHEGPEDTNQARCPHCKREFCAKCKVPWHTEFNCAMFQKLRDKGEDKMLKELAKNKNWRRCPRCNYYVERIDGCSYMKCRCGFAFCYSCGIQAVAHTRYCQSCKK</sequence>
<dbReference type="AlphaFoldDB" id="A0A540KSG7"/>
<dbReference type="Proteomes" id="UP000315295">
    <property type="component" value="Unassembled WGS sequence"/>
</dbReference>
<evidence type="ECO:0000256" key="8">
    <source>
        <dbReference type="ARBA" id="ARBA00022723"/>
    </source>
</evidence>
<keyword evidence="11" id="KW-0833">Ubl conjugation pathway</keyword>
<feature type="domain" description="RING-type" evidence="15">
    <location>
        <begin position="147"/>
        <end position="355"/>
    </location>
</feature>
<dbReference type="FunFam" id="3.30.40.10:FF:000230">
    <property type="entry name" value="RBR-type E3 ubiquitin transferase"/>
    <property type="match status" value="2"/>
</dbReference>
<evidence type="ECO:0000256" key="10">
    <source>
        <dbReference type="ARBA" id="ARBA00022771"/>
    </source>
</evidence>
<dbReference type="EMBL" id="VIEB01000985">
    <property type="protein sequence ID" value="TQD77089.1"/>
    <property type="molecule type" value="Genomic_DNA"/>
</dbReference>
<organism evidence="16 17">
    <name type="scientific">Malus baccata</name>
    <name type="common">Siberian crab apple</name>
    <name type="synonym">Pyrus baccata</name>
    <dbReference type="NCBI Taxonomy" id="106549"/>
    <lineage>
        <taxon>Eukaryota</taxon>
        <taxon>Viridiplantae</taxon>
        <taxon>Streptophyta</taxon>
        <taxon>Embryophyta</taxon>
        <taxon>Tracheophyta</taxon>
        <taxon>Spermatophyta</taxon>
        <taxon>Magnoliopsida</taxon>
        <taxon>eudicotyledons</taxon>
        <taxon>Gunneridae</taxon>
        <taxon>Pentapetalae</taxon>
        <taxon>rosids</taxon>
        <taxon>fabids</taxon>
        <taxon>Rosales</taxon>
        <taxon>Rosaceae</taxon>
        <taxon>Amygdaloideae</taxon>
        <taxon>Maleae</taxon>
        <taxon>Malus</taxon>
    </lineage>
</organism>
<evidence type="ECO:0000313" key="17">
    <source>
        <dbReference type="Proteomes" id="UP000315295"/>
    </source>
</evidence>
<dbReference type="PROSITE" id="PS50089">
    <property type="entry name" value="ZF_RING_2"/>
    <property type="match status" value="2"/>
</dbReference>
<comment type="caution">
    <text evidence="16">The sequence shown here is derived from an EMBL/GenBank/DDBJ whole genome shotgun (WGS) entry which is preliminary data.</text>
</comment>
<dbReference type="SMART" id="SM00647">
    <property type="entry name" value="IBR"/>
    <property type="match status" value="2"/>
</dbReference>
<comment type="catalytic activity">
    <reaction evidence="1">
        <text>[E2 ubiquitin-conjugating enzyme]-S-ubiquitinyl-L-cysteine + [acceptor protein]-L-lysine = [E2 ubiquitin-conjugating enzyme]-L-cysteine + [acceptor protein]-N(6)-ubiquitinyl-L-lysine.</text>
        <dbReference type="EC" id="2.3.2.31"/>
    </reaction>
</comment>
<keyword evidence="17" id="KW-1185">Reference proteome</keyword>
<dbReference type="PROSITE" id="PS00518">
    <property type="entry name" value="ZF_RING_1"/>
    <property type="match status" value="2"/>
</dbReference>
<evidence type="ECO:0000256" key="13">
    <source>
        <dbReference type="PROSITE-ProRule" id="PRU00175"/>
    </source>
</evidence>
<keyword evidence="7" id="KW-0808">Transferase</keyword>